<dbReference type="AlphaFoldDB" id="A0A642UPJ2"/>
<evidence type="ECO:0000313" key="2">
    <source>
        <dbReference type="EMBL" id="KAA8901906.1"/>
    </source>
</evidence>
<organism evidence="2 3">
    <name type="scientific">Trichomonascus ciferrii</name>
    <dbReference type="NCBI Taxonomy" id="44093"/>
    <lineage>
        <taxon>Eukaryota</taxon>
        <taxon>Fungi</taxon>
        <taxon>Dikarya</taxon>
        <taxon>Ascomycota</taxon>
        <taxon>Saccharomycotina</taxon>
        <taxon>Dipodascomycetes</taxon>
        <taxon>Dipodascales</taxon>
        <taxon>Trichomonascaceae</taxon>
        <taxon>Trichomonascus</taxon>
        <taxon>Trichomonascus ciferrii complex</taxon>
    </lineage>
</organism>
<name>A0A642UPJ2_9ASCO</name>
<proteinExistence type="predicted"/>
<feature type="compositionally biased region" description="Polar residues" evidence="1">
    <location>
        <begin position="86"/>
        <end position="121"/>
    </location>
</feature>
<gene>
    <name evidence="2" type="ORF">TRICI_005984</name>
</gene>
<dbReference type="VEuPathDB" id="FungiDB:TRICI_005984"/>
<keyword evidence="3" id="KW-1185">Reference proteome</keyword>
<evidence type="ECO:0000256" key="1">
    <source>
        <dbReference type="SAM" id="MobiDB-lite"/>
    </source>
</evidence>
<feature type="compositionally biased region" description="Basic and acidic residues" evidence="1">
    <location>
        <begin position="53"/>
        <end position="65"/>
    </location>
</feature>
<reference evidence="2" key="1">
    <citation type="journal article" date="2019" name="G3 (Bethesda)">
        <title>Genome Assemblies of Two Rare Opportunistic Yeast Pathogens: Diutina rugosa (syn. Candida rugosa) and Trichomonascus ciferrii (syn. Candida ciferrii).</title>
        <authorList>
            <person name="Mixao V."/>
            <person name="Saus E."/>
            <person name="Hansen A.P."/>
            <person name="Lass-Florl C."/>
            <person name="Gabaldon T."/>
        </authorList>
    </citation>
    <scope>NUCLEOTIDE SEQUENCE</scope>
    <source>
        <strain evidence="2">CBS 4856</strain>
    </source>
</reference>
<comment type="caution">
    <text evidence="2">The sequence shown here is derived from an EMBL/GenBank/DDBJ whole genome shotgun (WGS) entry which is preliminary data.</text>
</comment>
<protein>
    <submittedName>
        <fullName evidence="2">Uncharacterized protein</fullName>
    </submittedName>
</protein>
<feature type="compositionally biased region" description="Basic and acidic residues" evidence="1">
    <location>
        <begin position="73"/>
        <end position="85"/>
    </location>
</feature>
<sequence>MPVGVGPGDAPYELETKRHEDEAEEGYETDTPASHRQRETDFVSTSGFALNHENMDGELRHRTHEDEYDFPSEPEHSDSSPHERTLSGTESNASWVRPESPSSFWDGNSSFSEVSTPSASDTNEDDASRLNNPRPRRLAY</sequence>
<dbReference type="Proteomes" id="UP000761534">
    <property type="component" value="Unassembled WGS sequence"/>
</dbReference>
<accession>A0A642UPJ2</accession>
<dbReference type="EMBL" id="SWFS01000478">
    <property type="protein sequence ID" value="KAA8901906.1"/>
    <property type="molecule type" value="Genomic_DNA"/>
</dbReference>
<feature type="region of interest" description="Disordered" evidence="1">
    <location>
        <begin position="1"/>
        <end position="140"/>
    </location>
</feature>
<evidence type="ECO:0000313" key="3">
    <source>
        <dbReference type="Proteomes" id="UP000761534"/>
    </source>
</evidence>